<keyword evidence="4" id="KW-0963">Cytoplasm</keyword>
<keyword evidence="5" id="KW-0694">RNA-binding</keyword>
<reference evidence="10 11" key="1">
    <citation type="submission" date="2019-09" db="EMBL/GenBank/DDBJ databases">
        <title>A chromosome-level genome assembly of the Chinese tupelo Nyssa sinensis.</title>
        <authorList>
            <person name="Yang X."/>
            <person name="Kang M."/>
            <person name="Yang Y."/>
            <person name="Xiong H."/>
            <person name="Wang M."/>
            <person name="Zhang Z."/>
            <person name="Wang Z."/>
            <person name="Wu H."/>
            <person name="Ma T."/>
            <person name="Liu J."/>
            <person name="Xi Z."/>
        </authorList>
    </citation>
    <scope>NUCLEOTIDE SEQUENCE [LARGE SCALE GENOMIC DNA]</scope>
    <source>
        <strain evidence="10">J267</strain>
        <tissue evidence="10">Leaf</tissue>
    </source>
</reference>
<gene>
    <name evidence="10" type="ORF">F0562_024459</name>
</gene>
<dbReference type="PIRSF" id="PIRSF038995">
    <property type="entry name" value="SRP68"/>
    <property type="match status" value="1"/>
</dbReference>
<dbReference type="CDD" id="cd15481">
    <property type="entry name" value="SRP68-RBD"/>
    <property type="match status" value="1"/>
</dbReference>
<evidence type="ECO:0000256" key="6">
    <source>
        <dbReference type="ARBA" id="ARBA00023135"/>
    </source>
</evidence>
<evidence type="ECO:0000256" key="9">
    <source>
        <dbReference type="ARBA" id="ARBA00029498"/>
    </source>
</evidence>
<dbReference type="Gene3D" id="1.10.3450.40">
    <property type="entry name" value="Signal recognition particle, SRP68 subunit, RNA-binding domain"/>
    <property type="match status" value="2"/>
</dbReference>
<dbReference type="InterPro" id="IPR034652">
    <property type="entry name" value="SRP68-RBD"/>
</dbReference>
<dbReference type="GO" id="GO:0005047">
    <property type="term" value="F:signal recognition particle binding"/>
    <property type="evidence" value="ECO:0007669"/>
    <property type="project" value="InterPro"/>
</dbReference>
<dbReference type="AlphaFoldDB" id="A0A5J5BFL7"/>
<keyword evidence="11" id="KW-1185">Reference proteome</keyword>
<evidence type="ECO:0000256" key="8">
    <source>
        <dbReference type="ARBA" id="ARBA00023274"/>
    </source>
</evidence>
<sequence>MGKESEVFAMEIDNQKSTATDQINNAKFSINVLQLLKYSQMQHGLRFGDYTRYRRYCIARLRRLYKSLKFTHGRGKYTKKAITAPTVTEVRFLHLVLYTAERAWSHAMEKQQLPDGPNARQRSYLIEAEAYASYMKGSLLFEQDHNWDIALKSFKSARAVYEELGKYGDLENQVLCRERVEELEPSIRYCLHKVGESNVQASELMHIGEMEGPALDLFKAKLEAVMAEARSQQAASMTEFNWLGHRFPISNAKTWVAILKAQELEKDLHGPTAESLPAEKRLAIFDKIFAAYHEARSCIRNDLVTTGNSESMKDDLSGLDKAIGAVLGLRTIEWNQLLVSIAKSKLSKSRDDKNEKVTKPEELVRLYDLLLQNTADLSDLVSSGRDRKPEEVAFAEECAFRSLVLQAERCFNLAKSYSSAGKRTEAYALYCRAQSLADTALKELQSLTTIDQVMMKELKMLYDDCRSNSCIEHAMGIMEEEKAPENLSNKISSISLAGTDKKPDKFLMEKLDIYESAVGDSNTKGVPHIEQFPATLPNNPSQSNRIGPCV</sequence>
<dbReference type="GO" id="GO:0005786">
    <property type="term" value="C:signal recognition particle, endoplasmic reticulum targeting"/>
    <property type="evidence" value="ECO:0007669"/>
    <property type="project" value="UniProtKB-KW"/>
</dbReference>
<accession>A0A5J5BFL7</accession>
<evidence type="ECO:0000313" key="11">
    <source>
        <dbReference type="Proteomes" id="UP000325577"/>
    </source>
</evidence>
<keyword evidence="7" id="KW-0539">Nucleus</keyword>
<comment type="subcellular location">
    <subcellularLocation>
        <location evidence="1">Cytoplasm</location>
    </subcellularLocation>
    <subcellularLocation>
        <location evidence="2">Nucleus</location>
        <location evidence="2">Nucleolus</location>
    </subcellularLocation>
</comment>
<dbReference type="InterPro" id="IPR026258">
    <property type="entry name" value="SRP68"/>
</dbReference>
<dbReference type="InterPro" id="IPR038253">
    <property type="entry name" value="SRP68_N_sf"/>
</dbReference>
<evidence type="ECO:0000256" key="1">
    <source>
        <dbReference type="ARBA" id="ARBA00004496"/>
    </source>
</evidence>
<dbReference type="EMBL" id="CM018036">
    <property type="protein sequence ID" value="KAA8540622.1"/>
    <property type="molecule type" value="Genomic_DNA"/>
</dbReference>
<protein>
    <recommendedName>
        <fullName evidence="9">Signal recognition particle subunit SRP68</fullName>
    </recommendedName>
</protein>
<dbReference type="OrthoDB" id="10255118at2759"/>
<evidence type="ECO:0000256" key="2">
    <source>
        <dbReference type="ARBA" id="ARBA00004604"/>
    </source>
</evidence>
<keyword evidence="8" id="KW-0687">Ribonucleoprotein</keyword>
<evidence type="ECO:0000256" key="5">
    <source>
        <dbReference type="ARBA" id="ARBA00022884"/>
    </source>
</evidence>
<dbReference type="PANTHER" id="PTHR12860">
    <property type="entry name" value="SIGNAL RECOGNITION PARTICLE 68 KDA PROTEIN"/>
    <property type="match status" value="1"/>
</dbReference>
<dbReference type="GO" id="GO:0008312">
    <property type="term" value="F:7S RNA binding"/>
    <property type="evidence" value="ECO:0007669"/>
    <property type="project" value="InterPro"/>
</dbReference>
<dbReference type="PANTHER" id="PTHR12860:SF0">
    <property type="entry name" value="SIGNAL RECOGNITION PARTICLE SUBUNIT SRP68"/>
    <property type="match status" value="1"/>
</dbReference>
<dbReference type="Pfam" id="PF16969">
    <property type="entry name" value="SRP68"/>
    <property type="match status" value="1"/>
</dbReference>
<comment type="similarity">
    <text evidence="3">Belongs to the SRP68 family.</text>
</comment>
<dbReference type="InterPro" id="IPR011990">
    <property type="entry name" value="TPR-like_helical_dom_sf"/>
</dbReference>
<evidence type="ECO:0000313" key="10">
    <source>
        <dbReference type="EMBL" id="KAA8540622.1"/>
    </source>
</evidence>
<dbReference type="GO" id="GO:0006614">
    <property type="term" value="P:SRP-dependent cotranslational protein targeting to membrane"/>
    <property type="evidence" value="ECO:0007669"/>
    <property type="project" value="InterPro"/>
</dbReference>
<dbReference type="SUPFAM" id="SSF48452">
    <property type="entry name" value="TPR-like"/>
    <property type="match status" value="1"/>
</dbReference>
<dbReference type="GO" id="GO:0005730">
    <property type="term" value="C:nucleolus"/>
    <property type="evidence" value="ECO:0007669"/>
    <property type="project" value="UniProtKB-SubCell"/>
</dbReference>
<name>A0A5J5BFL7_9ASTE</name>
<evidence type="ECO:0000256" key="4">
    <source>
        <dbReference type="ARBA" id="ARBA00022490"/>
    </source>
</evidence>
<proteinExistence type="inferred from homology"/>
<dbReference type="GO" id="GO:0030942">
    <property type="term" value="F:endoplasmic reticulum signal peptide binding"/>
    <property type="evidence" value="ECO:0007669"/>
    <property type="project" value="InterPro"/>
</dbReference>
<keyword evidence="6" id="KW-0733">Signal recognition particle</keyword>
<evidence type="ECO:0000256" key="7">
    <source>
        <dbReference type="ARBA" id="ARBA00023242"/>
    </source>
</evidence>
<organism evidence="10 11">
    <name type="scientific">Nyssa sinensis</name>
    <dbReference type="NCBI Taxonomy" id="561372"/>
    <lineage>
        <taxon>Eukaryota</taxon>
        <taxon>Viridiplantae</taxon>
        <taxon>Streptophyta</taxon>
        <taxon>Embryophyta</taxon>
        <taxon>Tracheophyta</taxon>
        <taxon>Spermatophyta</taxon>
        <taxon>Magnoliopsida</taxon>
        <taxon>eudicotyledons</taxon>
        <taxon>Gunneridae</taxon>
        <taxon>Pentapetalae</taxon>
        <taxon>asterids</taxon>
        <taxon>Cornales</taxon>
        <taxon>Nyssaceae</taxon>
        <taxon>Nyssa</taxon>
    </lineage>
</organism>
<dbReference type="Proteomes" id="UP000325577">
    <property type="component" value="Linkage Group LG13"/>
</dbReference>
<evidence type="ECO:0000256" key="3">
    <source>
        <dbReference type="ARBA" id="ARBA00009352"/>
    </source>
</evidence>